<organism evidence="1 2">
    <name type="scientific">Trypanosoma cruzi (strain CL Brener)</name>
    <dbReference type="NCBI Taxonomy" id="353153"/>
    <lineage>
        <taxon>Eukaryota</taxon>
        <taxon>Discoba</taxon>
        <taxon>Euglenozoa</taxon>
        <taxon>Kinetoplastea</taxon>
        <taxon>Metakinetoplastina</taxon>
        <taxon>Trypanosomatida</taxon>
        <taxon>Trypanosomatidae</taxon>
        <taxon>Trypanosoma</taxon>
        <taxon>Schizotrypanum</taxon>
    </lineage>
</organism>
<gene>
    <name evidence="1" type="ORF">Tc00.1047053511661.80</name>
</gene>
<dbReference type="GeneID" id="3545784"/>
<dbReference type="AlphaFoldDB" id="Q4DIR5"/>
<keyword evidence="2" id="KW-1185">Reference proteome</keyword>
<dbReference type="KEGG" id="tcr:511661.80"/>
<proteinExistence type="predicted"/>
<comment type="caution">
    <text evidence="1">The sequence shown here is derived from an EMBL/GenBank/DDBJ whole genome shotgun (WGS) entry which is preliminary data.</text>
</comment>
<evidence type="ECO:0000313" key="1">
    <source>
        <dbReference type="EMBL" id="EAN92421.1"/>
    </source>
</evidence>
<dbReference type="InParanoid" id="Q4DIR5"/>
<name>Q4DIR5_TRYCC</name>
<accession>Q4DIR5</accession>
<dbReference type="EMBL" id="AAHK01000435">
    <property type="protein sequence ID" value="EAN92421.1"/>
    <property type="molecule type" value="Genomic_DNA"/>
</dbReference>
<dbReference type="Proteomes" id="UP000002296">
    <property type="component" value="Unassembled WGS sequence"/>
</dbReference>
<evidence type="ECO:0000313" key="2">
    <source>
        <dbReference type="Proteomes" id="UP000002296"/>
    </source>
</evidence>
<protein>
    <submittedName>
        <fullName evidence="1">Uncharacterized protein</fullName>
    </submittedName>
</protein>
<sequence length="162" mass="18458">MLPCGGATATQRDAAMAYHQLIQQQQQALMHRLYQNTPSASDVPNDDNDSNGDVFQVVGDEMMAALGRRVIVNRTAVTDASGEAGRQMMDRRGEAVRSALLQRYSAIPLRHHARYHRQGQPEEDIHSMDHERRRRNRRVEFILQRMPDFWSIITNNAVGGLY</sequence>
<dbReference type="PaxDb" id="353153-Q4DIR5"/>
<dbReference type="RefSeq" id="XP_814272.1">
    <property type="nucleotide sequence ID" value="XM_809179.1"/>
</dbReference>
<reference evidence="1 2" key="1">
    <citation type="journal article" date="2005" name="Science">
        <title>The genome sequence of Trypanosoma cruzi, etiologic agent of Chagas disease.</title>
        <authorList>
            <person name="El-Sayed N.M."/>
            <person name="Myler P.J."/>
            <person name="Bartholomeu D.C."/>
            <person name="Nilsson D."/>
            <person name="Aggarwal G."/>
            <person name="Tran A.N."/>
            <person name="Ghedin E."/>
            <person name="Worthey E.A."/>
            <person name="Delcher A.L."/>
            <person name="Blandin G."/>
            <person name="Westenberger S.J."/>
            <person name="Caler E."/>
            <person name="Cerqueira G.C."/>
            <person name="Branche C."/>
            <person name="Haas B."/>
            <person name="Anupama A."/>
            <person name="Arner E."/>
            <person name="Aslund L."/>
            <person name="Attipoe P."/>
            <person name="Bontempi E."/>
            <person name="Bringaud F."/>
            <person name="Burton P."/>
            <person name="Cadag E."/>
            <person name="Campbell D.A."/>
            <person name="Carrington M."/>
            <person name="Crabtree J."/>
            <person name="Darban H."/>
            <person name="da Silveira J.F."/>
            <person name="de Jong P."/>
            <person name="Edwards K."/>
            <person name="Englund P.T."/>
            <person name="Fazelina G."/>
            <person name="Feldblyum T."/>
            <person name="Ferella M."/>
            <person name="Frasch A.C."/>
            <person name="Gull K."/>
            <person name="Horn D."/>
            <person name="Hou L."/>
            <person name="Huang Y."/>
            <person name="Kindlund E."/>
            <person name="Klingbeil M."/>
            <person name="Kluge S."/>
            <person name="Koo H."/>
            <person name="Lacerda D."/>
            <person name="Levin M.J."/>
            <person name="Lorenzi H."/>
            <person name="Louie T."/>
            <person name="Machado C.R."/>
            <person name="McCulloch R."/>
            <person name="McKenna A."/>
            <person name="Mizuno Y."/>
            <person name="Mottram J.C."/>
            <person name="Nelson S."/>
            <person name="Ochaya S."/>
            <person name="Osoegawa K."/>
            <person name="Pai G."/>
            <person name="Parsons M."/>
            <person name="Pentony M."/>
            <person name="Pettersson U."/>
            <person name="Pop M."/>
            <person name="Ramirez J.L."/>
            <person name="Rinta J."/>
            <person name="Robertson L."/>
            <person name="Salzberg S.L."/>
            <person name="Sanchez D.O."/>
            <person name="Seyler A."/>
            <person name="Sharma R."/>
            <person name="Shetty J."/>
            <person name="Simpson A.J."/>
            <person name="Sisk E."/>
            <person name="Tammi M.T."/>
            <person name="Tarleton R."/>
            <person name="Teixeira S."/>
            <person name="Van Aken S."/>
            <person name="Vogt C."/>
            <person name="Ward P.N."/>
            <person name="Wickstead B."/>
            <person name="Wortman J."/>
            <person name="White O."/>
            <person name="Fraser C.M."/>
            <person name="Stuart K.D."/>
            <person name="Andersson B."/>
        </authorList>
    </citation>
    <scope>NUCLEOTIDE SEQUENCE [LARGE SCALE GENOMIC DNA]</scope>
    <source>
        <strain evidence="1 2">CL Brener</strain>
    </source>
</reference>